<dbReference type="Gene3D" id="1.20.1250.20">
    <property type="entry name" value="MFS general substrate transporter like domains"/>
    <property type="match status" value="2"/>
</dbReference>
<dbReference type="RefSeq" id="WP_259509381.1">
    <property type="nucleotide sequence ID" value="NZ_JANLCM010000002.1"/>
</dbReference>
<dbReference type="InterPro" id="IPR005828">
    <property type="entry name" value="MFS_sugar_transport-like"/>
</dbReference>
<evidence type="ECO:0000256" key="3">
    <source>
        <dbReference type="ARBA" id="ARBA00022692"/>
    </source>
</evidence>
<feature type="transmembrane region" description="Helical" evidence="6">
    <location>
        <begin position="382"/>
        <end position="404"/>
    </location>
</feature>
<keyword evidence="9" id="KW-1185">Reference proteome</keyword>
<keyword evidence="3 6" id="KW-0812">Transmembrane</keyword>
<organism evidence="8 9">
    <name type="scientific">Herbiconiux aconitum</name>
    <dbReference type="NCBI Taxonomy" id="2970913"/>
    <lineage>
        <taxon>Bacteria</taxon>
        <taxon>Bacillati</taxon>
        <taxon>Actinomycetota</taxon>
        <taxon>Actinomycetes</taxon>
        <taxon>Micrococcales</taxon>
        <taxon>Microbacteriaceae</taxon>
        <taxon>Herbiconiux</taxon>
    </lineage>
</organism>
<feature type="transmembrane region" description="Helical" evidence="6">
    <location>
        <begin position="357"/>
        <end position="375"/>
    </location>
</feature>
<feature type="transmembrane region" description="Helical" evidence="6">
    <location>
        <begin position="410"/>
        <end position="428"/>
    </location>
</feature>
<dbReference type="PANTHER" id="PTHR23511:SF34">
    <property type="entry name" value="SYNAPTIC VESICLE GLYCOPROTEIN 2"/>
    <property type="match status" value="1"/>
</dbReference>
<keyword evidence="5 6" id="KW-0472">Membrane</keyword>
<dbReference type="InterPro" id="IPR020846">
    <property type="entry name" value="MFS_dom"/>
</dbReference>
<keyword evidence="4 6" id="KW-1133">Transmembrane helix</keyword>
<dbReference type="Pfam" id="PF00083">
    <property type="entry name" value="Sugar_tr"/>
    <property type="match status" value="2"/>
</dbReference>
<dbReference type="InterPro" id="IPR005829">
    <property type="entry name" value="Sugar_transporter_CS"/>
</dbReference>
<protein>
    <submittedName>
        <fullName evidence="8">MFS transporter</fullName>
    </submittedName>
</protein>
<dbReference type="InterPro" id="IPR036259">
    <property type="entry name" value="MFS_trans_sf"/>
</dbReference>
<dbReference type="PROSITE" id="PS50850">
    <property type="entry name" value="MFS"/>
    <property type="match status" value="1"/>
</dbReference>
<dbReference type="PROSITE" id="PS00217">
    <property type="entry name" value="SUGAR_TRANSPORT_2"/>
    <property type="match status" value="1"/>
</dbReference>
<feature type="transmembrane region" description="Helical" evidence="6">
    <location>
        <begin position="307"/>
        <end position="337"/>
    </location>
</feature>
<feature type="domain" description="Major facilitator superfamily (MFS) profile" evidence="7">
    <location>
        <begin position="22"/>
        <end position="504"/>
    </location>
</feature>
<keyword evidence="2" id="KW-0813">Transport</keyword>
<feature type="transmembrane region" description="Helical" evidence="6">
    <location>
        <begin position="60"/>
        <end position="79"/>
    </location>
</feature>
<evidence type="ECO:0000256" key="2">
    <source>
        <dbReference type="ARBA" id="ARBA00022448"/>
    </source>
</evidence>
<evidence type="ECO:0000256" key="1">
    <source>
        <dbReference type="ARBA" id="ARBA00004651"/>
    </source>
</evidence>
<dbReference type="PANTHER" id="PTHR23511">
    <property type="entry name" value="SYNAPTIC VESICLE GLYCOPROTEIN 2"/>
    <property type="match status" value="1"/>
</dbReference>
<reference evidence="8" key="1">
    <citation type="submission" date="2022-08" db="EMBL/GenBank/DDBJ databases">
        <authorList>
            <person name="Deng Y."/>
            <person name="Han X.-F."/>
            <person name="Zhang Y.-Q."/>
        </authorList>
    </citation>
    <scope>NUCLEOTIDE SEQUENCE</scope>
    <source>
        <strain evidence="8">CPCC 205763</strain>
    </source>
</reference>
<feature type="transmembrane region" description="Helical" evidence="6">
    <location>
        <begin position="91"/>
        <end position="111"/>
    </location>
</feature>
<sequence>MPETAIARLIDGLRFGKAHKRVWLLSSLGIMLDGFDFFIMGVALPLIVVDWSTTPLETGLISSAAIIGAIVGAAVMGPLSDRIGRRLAFRIDLMLFVVFALASALAPGVWWLILFRLLLGVGVGADYPISASYVSEIAPARLRSRLLIGAFSFQAVGQLLGAVVGLSVLTLDPHPDAWRWMLAVGVVPALVIVVLRRTVPESPLWLASTARFAEAAESLRVFTGRTVTVEELTATGPEVVELDADGTGREHTPPALTAIELTGVAIARGEAAAVPMPAPIITGVLRPADAEPGIPKRSLFSKRLRRATVLTSVPWFFMDIATYGVGVFTPTIIAAIALSSSANSQFIADDITSTEGAAFLDLFLVLGFAAALFLVRRLGMIVLQVAGFVVMALGLALLAVTNLLPQDTPTQLTLVFVGFAAFNLFMNAGPNSTTFALPTLAFDSLTRGAGAGFAAASGKAGAALGTFLFPLVQASLGLAPTLLIIAGGCLVAAVVTLALRRVVAPGLPALRASGKE</sequence>
<comment type="caution">
    <text evidence="8">The sequence shown here is derived from an EMBL/GenBank/DDBJ whole genome shotgun (WGS) entry which is preliminary data.</text>
</comment>
<evidence type="ECO:0000313" key="9">
    <source>
        <dbReference type="Proteomes" id="UP001165584"/>
    </source>
</evidence>
<feature type="transmembrane region" description="Helical" evidence="6">
    <location>
        <begin position="478"/>
        <end position="499"/>
    </location>
</feature>
<evidence type="ECO:0000256" key="5">
    <source>
        <dbReference type="ARBA" id="ARBA00023136"/>
    </source>
</evidence>
<dbReference type="Proteomes" id="UP001165584">
    <property type="component" value="Unassembled WGS sequence"/>
</dbReference>
<feature type="transmembrane region" description="Helical" evidence="6">
    <location>
        <begin position="177"/>
        <end position="195"/>
    </location>
</feature>
<evidence type="ECO:0000256" key="4">
    <source>
        <dbReference type="ARBA" id="ARBA00022989"/>
    </source>
</evidence>
<evidence type="ECO:0000259" key="7">
    <source>
        <dbReference type="PROSITE" id="PS50850"/>
    </source>
</evidence>
<feature type="transmembrane region" description="Helical" evidence="6">
    <location>
        <begin position="22"/>
        <end position="48"/>
    </location>
</feature>
<evidence type="ECO:0000313" key="8">
    <source>
        <dbReference type="EMBL" id="MCS5719833.1"/>
    </source>
</evidence>
<evidence type="ECO:0000256" key="6">
    <source>
        <dbReference type="SAM" id="Phobius"/>
    </source>
</evidence>
<accession>A0ABT2GUD8</accession>
<feature type="transmembrane region" description="Helical" evidence="6">
    <location>
        <begin position="449"/>
        <end position="472"/>
    </location>
</feature>
<dbReference type="EMBL" id="JANLCM010000002">
    <property type="protein sequence ID" value="MCS5719833.1"/>
    <property type="molecule type" value="Genomic_DNA"/>
</dbReference>
<dbReference type="SUPFAM" id="SSF103473">
    <property type="entry name" value="MFS general substrate transporter"/>
    <property type="match status" value="1"/>
</dbReference>
<comment type="subcellular location">
    <subcellularLocation>
        <location evidence="1">Cell membrane</location>
        <topology evidence="1">Multi-pass membrane protein</topology>
    </subcellularLocation>
</comment>
<gene>
    <name evidence="8" type="ORF">N1027_17015</name>
</gene>
<name>A0ABT2GUD8_9MICO</name>
<proteinExistence type="predicted"/>